<evidence type="ECO:0000256" key="1">
    <source>
        <dbReference type="SAM" id="MobiDB-lite"/>
    </source>
</evidence>
<comment type="caution">
    <text evidence="2">The sequence shown here is derived from an EMBL/GenBank/DDBJ whole genome shotgun (WGS) entry which is preliminary data.</text>
</comment>
<evidence type="ECO:0000313" key="3">
    <source>
        <dbReference type="Proteomes" id="UP001066276"/>
    </source>
</evidence>
<dbReference type="Proteomes" id="UP001066276">
    <property type="component" value="Chromosome 4_2"/>
</dbReference>
<gene>
    <name evidence="2" type="ORF">NDU88_002126</name>
</gene>
<feature type="region of interest" description="Disordered" evidence="1">
    <location>
        <begin position="130"/>
        <end position="157"/>
    </location>
</feature>
<accession>A0AAV7SBL2</accession>
<feature type="compositionally biased region" description="Polar residues" evidence="1">
    <location>
        <begin position="130"/>
        <end position="141"/>
    </location>
</feature>
<evidence type="ECO:0000313" key="2">
    <source>
        <dbReference type="EMBL" id="KAJ1161642.1"/>
    </source>
</evidence>
<dbReference type="EMBL" id="JANPWB010000008">
    <property type="protein sequence ID" value="KAJ1161642.1"/>
    <property type="molecule type" value="Genomic_DNA"/>
</dbReference>
<sequence>MRAVRTQFGGPQMEQALPLPNMCKLSSFLEVKEQLQQLGLSYTLFYHAKVRVVTNDLADLFKASGEVWRWLEQESVAVKGAGTWQLSGQRRRRDDDRKFPLRQVTPHLCRQEQRRAERARLVEAVVTVHQSQDSATPTSPGLSCAVSDSEPDSVLDPFGTGPAVTKLLLMVLLAMA</sequence>
<organism evidence="2 3">
    <name type="scientific">Pleurodeles waltl</name>
    <name type="common">Iberian ribbed newt</name>
    <dbReference type="NCBI Taxonomy" id="8319"/>
    <lineage>
        <taxon>Eukaryota</taxon>
        <taxon>Metazoa</taxon>
        <taxon>Chordata</taxon>
        <taxon>Craniata</taxon>
        <taxon>Vertebrata</taxon>
        <taxon>Euteleostomi</taxon>
        <taxon>Amphibia</taxon>
        <taxon>Batrachia</taxon>
        <taxon>Caudata</taxon>
        <taxon>Salamandroidea</taxon>
        <taxon>Salamandridae</taxon>
        <taxon>Pleurodelinae</taxon>
        <taxon>Pleurodeles</taxon>
    </lineage>
</organism>
<proteinExistence type="predicted"/>
<protein>
    <submittedName>
        <fullName evidence="2">Uncharacterized protein</fullName>
    </submittedName>
</protein>
<dbReference type="AlphaFoldDB" id="A0AAV7SBL2"/>
<reference evidence="2" key="1">
    <citation type="journal article" date="2022" name="bioRxiv">
        <title>Sequencing and chromosome-scale assembly of the giantPleurodeles waltlgenome.</title>
        <authorList>
            <person name="Brown T."/>
            <person name="Elewa A."/>
            <person name="Iarovenko S."/>
            <person name="Subramanian E."/>
            <person name="Araus A.J."/>
            <person name="Petzold A."/>
            <person name="Susuki M."/>
            <person name="Suzuki K.-i.T."/>
            <person name="Hayashi T."/>
            <person name="Toyoda A."/>
            <person name="Oliveira C."/>
            <person name="Osipova E."/>
            <person name="Leigh N.D."/>
            <person name="Simon A."/>
            <person name="Yun M.H."/>
        </authorList>
    </citation>
    <scope>NUCLEOTIDE SEQUENCE</scope>
    <source>
        <strain evidence="2">20211129_DDA</strain>
        <tissue evidence="2">Liver</tissue>
    </source>
</reference>
<keyword evidence="3" id="KW-1185">Reference proteome</keyword>
<name>A0AAV7SBL2_PLEWA</name>